<dbReference type="Proteomes" id="UP000054560">
    <property type="component" value="Unassembled WGS sequence"/>
</dbReference>
<proteinExistence type="predicted"/>
<protein>
    <submittedName>
        <fullName evidence="1">Uncharacterized protein</fullName>
    </submittedName>
</protein>
<dbReference type="AlphaFoldDB" id="A0A0L0FLX9"/>
<evidence type="ECO:0000313" key="1">
    <source>
        <dbReference type="EMBL" id="KNC77486.1"/>
    </source>
</evidence>
<accession>A0A0L0FLX9</accession>
<dbReference type="GeneID" id="25910553"/>
<organism evidence="1 2">
    <name type="scientific">Sphaeroforma arctica JP610</name>
    <dbReference type="NCBI Taxonomy" id="667725"/>
    <lineage>
        <taxon>Eukaryota</taxon>
        <taxon>Ichthyosporea</taxon>
        <taxon>Ichthyophonida</taxon>
        <taxon>Sphaeroforma</taxon>
    </lineage>
</organism>
<keyword evidence="2" id="KW-1185">Reference proteome</keyword>
<gene>
    <name evidence="1" type="ORF">SARC_10049</name>
</gene>
<dbReference type="RefSeq" id="XP_014151388.1">
    <property type="nucleotide sequence ID" value="XM_014295913.1"/>
</dbReference>
<name>A0A0L0FLX9_9EUKA</name>
<evidence type="ECO:0000313" key="2">
    <source>
        <dbReference type="Proteomes" id="UP000054560"/>
    </source>
</evidence>
<dbReference type="EMBL" id="KQ242717">
    <property type="protein sequence ID" value="KNC77486.1"/>
    <property type="molecule type" value="Genomic_DNA"/>
</dbReference>
<sequence>METITVVMRETMAAEDTGVGEAGDDTVGMVTTAHYHGVASEARTTLEVAEDTSVV</sequence>
<reference evidence="1 2" key="1">
    <citation type="submission" date="2011-02" db="EMBL/GenBank/DDBJ databases">
        <title>The Genome Sequence of Sphaeroforma arctica JP610.</title>
        <authorList>
            <consortium name="The Broad Institute Genome Sequencing Platform"/>
            <person name="Russ C."/>
            <person name="Cuomo C."/>
            <person name="Young S.K."/>
            <person name="Zeng Q."/>
            <person name="Gargeya S."/>
            <person name="Alvarado L."/>
            <person name="Berlin A."/>
            <person name="Chapman S.B."/>
            <person name="Chen Z."/>
            <person name="Freedman E."/>
            <person name="Gellesch M."/>
            <person name="Goldberg J."/>
            <person name="Griggs A."/>
            <person name="Gujja S."/>
            <person name="Heilman E."/>
            <person name="Heiman D."/>
            <person name="Howarth C."/>
            <person name="Mehta T."/>
            <person name="Neiman D."/>
            <person name="Pearson M."/>
            <person name="Roberts A."/>
            <person name="Saif S."/>
            <person name="Shea T."/>
            <person name="Shenoy N."/>
            <person name="Sisk P."/>
            <person name="Stolte C."/>
            <person name="Sykes S."/>
            <person name="White J."/>
            <person name="Yandava C."/>
            <person name="Burger G."/>
            <person name="Gray M.W."/>
            <person name="Holland P.W.H."/>
            <person name="King N."/>
            <person name="Lang F.B.F."/>
            <person name="Roger A.J."/>
            <person name="Ruiz-Trillo I."/>
            <person name="Haas B."/>
            <person name="Nusbaum C."/>
            <person name="Birren B."/>
        </authorList>
    </citation>
    <scope>NUCLEOTIDE SEQUENCE [LARGE SCALE GENOMIC DNA]</scope>
    <source>
        <strain evidence="1 2">JP610</strain>
    </source>
</reference>